<protein>
    <recommendedName>
        <fullName evidence="4">Transmembrane protein</fullName>
    </recommendedName>
</protein>
<reference evidence="3" key="1">
    <citation type="journal article" date="2011" name="Genome Res.">
        <title>Phylogeny-wide analysis of social amoeba genomes highlights ancient origins for complex intercellular communication.</title>
        <authorList>
            <person name="Heidel A.J."/>
            <person name="Lawal H.M."/>
            <person name="Felder M."/>
            <person name="Schilde C."/>
            <person name="Helps N.R."/>
            <person name="Tunggal B."/>
            <person name="Rivero F."/>
            <person name="John U."/>
            <person name="Schleicher M."/>
            <person name="Eichinger L."/>
            <person name="Platzer M."/>
            <person name="Noegel A.A."/>
            <person name="Schaap P."/>
            <person name="Gloeckner G."/>
        </authorList>
    </citation>
    <scope>NUCLEOTIDE SEQUENCE [LARGE SCALE GENOMIC DNA]</scope>
    <source>
        <strain evidence="3">SH3</strain>
    </source>
</reference>
<sequence length="235" mass="25712">MLFVEWSNFGKNKWTTLVFVLVIIVWGMLIAGMATPWYKITVRNDAEPNPGEYSIYFYAPKILAVTKLDKGDEPSENDLGWDGFDLTKVHNIINTNLAFAALAWLTLLAVLVMTFLVQVNIARFCPGGVSMWLITKIMIAVAALLILICIAVQAGLPGGFKDSTQADNPNRRFTQCDGTCDDSWSGSEGNTKWGPGTGWIITIVSFFVCIAAAIVPWVLKDGDITESTPKSSPAV</sequence>
<keyword evidence="1" id="KW-0812">Transmembrane</keyword>
<proteinExistence type="predicted"/>
<dbReference type="GeneID" id="14866087"/>
<evidence type="ECO:0000313" key="2">
    <source>
        <dbReference type="EMBL" id="EGG13884.1"/>
    </source>
</evidence>
<feature type="transmembrane region" description="Helical" evidence="1">
    <location>
        <begin position="199"/>
        <end position="219"/>
    </location>
</feature>
<keyword evidence="1" id="KW-0472">Membrane</keyword>
<feature type="transmembrane region" description="Helical" evidence="1">
    <location>
        <begin position="97"/>
        <end position="117"/>
    </location>
</feature>
<evidence type="ECO:0008006" key="4">
    <source>
        <dbReference type="Google" id="ProtNLM"/>
    </source>
</evidence>
<dbReference type="OrthoDB" id="20956at2759"/>
<keyword evidence="3" id="KW-1185">Reference proteome</keyword>
<feature type="transmembrane region" description="Helical" evidence="1">
    <location>
        <begin position="129"/>
        <end position="154"/>
    </location>
</feature>
<gene>
    <name evidence="2" type="ORF">DFA_11645</name>
</gene>
<dbReference type="AlphaFoldDB" id="F4QDT7"/>
<evidence type="ECO:0000256" key="1">
    <source>
        <dbReference type="SAM" id="Phobius"/>
    </source>
</evidence>
<dbReference type="PANTHER" id="PTHR35202:SF3">
    <property type="entry name" value="TRANSMEMBRANE PROTEIN"/>
    <property type="match status" value="1"/>
</dbReference>
<dbReference type="EMBL" id="GL883029">
    <property type="protein sequence ID" value="EGG13884.1"/>
    <property type="molecule type" value="Genomic_DNA"/>
</dbReference>
<dbReference type="Proteomes" id="UP000007797">
    <property type="component" value="Unassembled WGS sequence"/>
</dbReference>
<dbReference type="KEGG" id="dfa:DFA_11645"/>
<dbReference type="OMA" id="GMATRWY"/>
<dbReference type="InterPro" id="IPR040291">
    <property type="entry name" value="DDB_G0287341-like"/>
</dbReference>
<keyword evidence="1" id="KW-1133">Transmembrane helix</keyword>
<dbReference type="PANTHER" id="PTHR35202">
    <property type="entry name" value="TRANSMEMBRANE PROTEIN-RELATED"/>
    <property type="match status" value="1"/>
</dbReference>
<dbReference type="RefSeq" id="XP_004350592.1">
    <property type="nucleotide sequence ID" value="XM_004350541.1"/>
</dbReference>
<accession>F4QDT7</accession>
<organism evidence="2 3">
    <name type="scientific">Cavenderia fasciculata</name>
    <name type="common">Slime mold</name>
    <name type="synonym">Dictyostelium fasciculatum</name>
    <dbReference type="NCBI Taxonomy" id="261658"/>
    <lineage>
        <taxon>Eukaryota</taxon>
        <taxon>Amoebozoa</taxon>
        <taxon>Evosea</taxon>
        <taxon>Eumycetozoa</taxon>
        <taxon>Dictyostelia</taxon>
        <taxon>Acytosteliales</taxon>
        <taxon>Cavenderiaceae</taxon>
        <taxon>Cavenderia</taxon>
    </lineage>
</organism>
<evidence type="ECO:0000313" key="3">
    <source>
        <dbReference type="Proteomes" id="UP000007797"/>
    </source>
</evidence>
<feature type="transmembrane region" description="Helical" evidence="1">
    <location>
        <begin position="16"/>
        <end position="38"/>
    </location>
</feature>
<name>F4QDT7_CACFS</name>